<evidence type="ECO:0000313" key="2">
    <source>
        <dbReference type="Proteomes" id="UP000202485"/>
    </source>
</evidence>
<gene>
    <name evidence="1" type="ORF">RUA8715_02416</name>
</gene>
<accession>A0A238KN75</accession>
<keyword evidence="2" id="KW-1185">Reference proteome</keyword>
<dbReference type="EMBL" id="FXYG01000003">
    <property type="protein sequence ID" value="SMX44299.1"/>
    <property type="molecule type" value="Genomic_DNA"/>
</dbReference>
<dbReference type="AlphaFoldDB" id="A0A238KN75"/>
<proteinExistence type="predicted"/>
<name>A0A238KN75_9RHOB</name>
<reference evidence="2" key="1">
    <citation type="submission" date="2017-05" db="EMBL/GenBank/DDBJ databases">
        <authorList>
            <person name="Rodrigo-Torres L."/>
            <person name="Arahal R. D."/>
            <person name="Lucena T."/>
        </authorList>
    </citation>
    <scope>NUCLEOTIDE SEQUENCE [LARGE SCALE GENOMIC DNA]</scope>
    <source>
        <strain evidence="2">CECT 8715</strain>
    </source>
</reference>
<organism evidence="1 2">
    <name type="scientific">Ruegeria arenilitoris</name>
    <dbReference type="NCBI Taxonomy" id="1173585"/>
    <lineage>
        <taxon>Bacteria</taxon>
        <taxon>Pseudomonadati</taxon>
        <taxon>Pseudomonadota</taxon>
        <taxon>Alphaproteobacteria</taxon>
        <taxon>Rhodobacterales</taxon>
        <taxon>Roseobacteraceae</taxon>
        <taxon>Ruegeria</taxon>
    </lineage>
</organism>
<dbReference type="Proteomes" id="UP000202485">
    <property type="component" value="Unassembled WGS sequence"/>
</dbReference>
<protein>
    <recommendedName>
        <fullName evidence="3">Translocase</fullName>
    </recommendedName>
</protein>
<dbReference type="RefSeq" id="WP_093963938.1">
    <property type="nucleotide sequence ID" value="NZ_FXYG01000003.1"/>
</dbReference>
<evidence type="ECO:0000313" key="1">
    <source>
        <dbReference type="EMBL" id="SMX44299.1"/>
    </source>
</evidence>
<evidence type="ECO:0008006" key="3">
    <source>
        <dbReference type="Google" id="ProtNLM"/>
    </source>
</evidence>
<dbReference type="OrthoDB" id="7956241at2"/>
<sequence length="305" mass="32383">MFVIRNYVTTGGTVACALAIGYLMQNGPASQPDVQETRQAMIQPSGEGTVIAGLEGIVLTSATPTASTAPEPSAKVPPRAEPAVPQAQVNCDLRARAMAAPNATARLTLKAPCNPDETVELHHSGMTFSARTDKDGRLDLSIPALSEYAIFLISFRNQRGTVATTHIPDFSDYDRVALQWTGDTELQLHALEFGASYGEAGHVWSNASSSGTGQVVHFGMAGARSVEVYSIPRNAADANGTVALSVEAEVTPRNCGQDLDLQVLELLDDQGLRSRELSITLPACDSGQDFLVLNNLFQDLTIAAK</sequence>
<dbReference type="PROSITE" id="PS51257">
    <property type="entry name" value="PROKAR_LIPOPROTEIN"/>
    <property type="match status" value="1"/>
</dbReference>